<dbReference type="EMBL" id="CAJOBI010245620">
    <property type="protein sequence ID" value="CAF5094467.1"/>
    <property type="molecule type" value="Genomic_DNA"/>
</dbReference>
<proteinExistence type="predicted"/>
<evidence type="ECO:0000313" key="1">
    <source>
        <dbReference type="EMBL" id="CAF5094467.1"/>
    </source>
</evidence>
<accession>A0A8S3EZC0</accession>
<dbReference type="Proteomes" id="UP000676336">
    <property type="component" value="Unassembled WGS sequence"/>
</dbReference>
<name>A0A8S3EZC0_9BILA</name>
<feature type="non-terminal residue" evidence="1">
    <location>
        <position position="1"/>
    </location>
</feature>
<comment type="caution">
    <text evidence="1">The sequence shown here is derived from an EMBL/GenBank/DDBJ whole genome shotgun (WGS) entry which is preliminary data.</text>
</comment>
<reference evidence="1" key="1">
    <citation type="submission" date="2021-02" db="EMBL/GenBank/DDBJ databases">
        <authorList>
            <person name="Nowell W R."/>
        </authorList>
    </citation>
    <scope>NUCLEOTIDE SEQUENCE</scope>
</reference>
<protein>
    <submittedName>
        <fullName evidence="1">Uncharacterized protein</fullName>
    </submittedName>
</protein>
<organism evidence="1 2">
    <name type="scientific">Rotaria magnacalcarata</name>
    <dbReference type="NCBI Taxonomy" id="392030"/>
    <lineage>
        <taxon>Eukaryota</taxon>
        <taxon>Metazoa</taxon>
        <taxon>Spiralia</taxon>
        <taxon>Gnathifera</taxon>
        <taxon>Rotifera</taxon>
        <taxon>Eurotatoria</taxon>
        <taxon>Bdelloidea</taxon>
        <taxon>Philodinida</taxon>
        <taxon>Philodinidae</taxon>
        <taxon>Rotaria</taxon>
    </lineage>
</organism>
<sequence length="149" mass="17480">SEIVKPVVDSTLRILKAYAPRILSADVDRLLQEIVEKEIKTYLHTANMITSALPHNDYRLQHILSFLSVNRVDSIYRQRVMYDIIRLTTFPNDDIRLRIFKLQAQIICNEMQMTNDEVQEYQKLLVDYKDFRSVIAAFLAGCQLMNEDK</sequence>
<gene>
    <name evidence="1" type="ORF">SMN809_LOCUS61350</name>
</gene>
<evidence type="ECO:0000313" key="2">
    <source>
        <dbReference type="Proteomes" id="UP000676336"/>
    </source>
</evidence>
<dbReference type="AlphaFoldDB" id="A0A8S3EZC0"/>